<organism evidence="4 5">
    <name type="scientific">Capsulimonas corticalis</name>
    <dbReference type="NCBI Taxonomy" id="2219043"/>
    <lineage>
        <taxon>Bacteria</taxon>
        <taxon>Bacillati</taxon>
        <taxon>Armatimonadota</taxon>
        <taxon>Armatimonadia</taxon>
        <taxon>Capsulimonadales</taxon>
        <taxon>Capsulimonadaceae</taxon>
        <taxon>Capsulimonas</taxon>
    </lineage>
</organism>
<evidence type="ECO:0000313" key="5">
    <source>
        <dbReference type="Proteomes" id="UP000287394"/>
    </source>
</evidence>
<dbReference type="PANTHER" id="PTHR46796">
    <property type="entry name" value="HTH-TYPE TRANSCRIPTIONAL ACTIVATOR RHAS-RELATED"/>
    <property type="match status" value="1"/>
</dbReference>
<reference evidence="4 5" key="1">
    <citation type="journal article" date="2019" name="Int. J. Syst. Evol. Microbiol.">
        <title>Capsulimonas corticalis gen. nov., sp. nov., an aerobic capsulated bacterium, of a novel bacterial order, Capsulimonadales ord. nov., of the class Armatimonadia of the phylum Armatimonadetes.</title>
        <authorList>
            <person name="Li J."/>
            <person name="Kudo C."/>
            <person name="Tonouchi A."/>
        </authorList>
    </citation>
    <scope>NUCLEOTIDE SEQUENCE [LARGE SCALE GENOMIC DNA]</scope>
    <source>
        <strain evidence="4 5">AX-7</strain>
    </source>
</reference>
<dbReference type="KEGG" id="ccot:CCAX7_29080"/>
<dbReference type="SMART" id="SM00342">
    <property type="entry name" value="HTH_ARAC"/>
    <property type="match status" value="1"/>
</dbReference>
<dbReference type="OrthoDB" id="9780667at2"/>
<dbReference type="InterPro" id="IPR009057">
    <property type="entry name" value="Homeodomain-like_sf"/>
</dbReference>
<sequence>MPLLDSDQLFNQKSQLPGMLDDIEIRPLWAARFDLQVGSWNLPKLVNDFWRIYQNDARGGRLIAATGTIDLEPHSVYIIPAGLELSSRNEEPITQFFIHFEFRGIPPIAFEDIFPGPVRIPEDPLFSQIVSRLGDRVAREGCDDVSVQCMIKGIIYEALGHYLGALTPETLERCWTRVSLIKPLLPALQWIQDNLDQRMTNAEIASLCHMSEGHFIRRFREATSLSPVQYILKRRVACAAQQLLFTNDSIDQIAEQNGFADRFYFSRIFLRETGRPPAAYRRGHHG</sequence>
<dbReference type="AlphaFoldDB" id="A0A402CT44"/>
<name>A0A402CT44_9BACT</name>
<accession>A0A402CT44</accession>
<evidence type="ECO:0000256" key="1">
    <source>
        <dbReference type="ARBA" id="ARBA00023015"/>
    </source>
</evidence>
<dbReference type="PROSITE" id="PS01124">
    <property type="entry name" value="HTH_ARAC_FAMILY_2"/>
    <property type="match status" value="1"/>
</dbReference>
<dbReference type="Proteomes" id="UP000287394">
    <property type="component" value="Chromosome"/>
</dbReference>
<keyword evidence="1" id="KW-0805">Transcription regulation</keyword>
<dbReference type="SUPFAM" id="SSF46689">
    <property type="entry name" value="Homeodomain-like"/>
    <property type="match status" value="2"/>
</dbReference>
<protein>
    <submittedName>
        <fullName evidence="4">Uncharacterized protein</fullName>
    </submittedName>
</protein>
<dbReference type="RefSeq" id="WP_119320558.1">
    <property type="nucleotide sequence ID" value="NZ_AP025739.1"/>
</dbReference>
<dbReference type="GO" id="GO:0043565">
    <property type="term" value="F:sequence-specific DNA binding"/>
    <property type="evidence" value="ECO:0007669"/>
    <property type="project" value="InterPro"/>
</dbReference>
<dbReference type="InterPro" id="IPR018060">
    <property type="entry name" value="HTH_AraC"/>
</dbReference>
<dbReference type="PROSITE" id="PS00041">
    <property type="entry name" value="HTH_ARAC_FAMILY_1"/>
    <property type="match status" value="1"/>
</dbReference>
<evidence type="ECO:0000256" key="3">
    <source>
        <dbReference type="ARBA" id="ARBA00023163"/>
    </source>
</evidence>
<keyword evidence="5" id="KW-1185">Reference proteome</keyword>
<dbReference type="EMBL" id="AP025739">
    <property type="protein sequence ID" value="BDI30857.1"/>
    <property type="molecule type" value="Genomic_DNA"/>
</dbReference>
<dbReference type="InterPro" id="IPR050204">
    <property type="entry name" value="AraC_XylS_family_regulators"/>
</dbReference>
<keyword evidence="2" id="KW-0238">DNA-binding</keyword>
<evidence type="ECO:0000313" key="4">
    <source>
        <dbReference type="EMBL" id="BDI30857.1"/>
    </source>
</evidence>
<gene>
    <name evidence="4" type="ORF">CCAX7_29080</name>
</gene>
<dbReference type="Pfam" id="PF12833">
    <property type="entry name" value="HTH_18"/>
    <property type="match status" value="1"/>
</dbReference>
<dbReference type="GO" id="GO:0003700">
    <property type="term" value="F:DNA-binding transcription factor activity"/>
    <property type="evidence" value="ECO:0007669"/>
    <property type="project" value="InterPro"/>
</dbReference>
<dbReference type="Gene3D" id="1.10.10.60">
    <property type="entry name" value="Homeodomain-like"/>
    <property type="match status" value="2"/>
</dbReference>
<keyword evidence="3" id="KW-0804">Transcription</keyword>
<dbReference type="InterPro" id="IPR018062">
    <property type="entry name" value="HTH_AraC-typ_CS"/>
</dbReference>
<dbReference type="PANTHER" id="PTHR46796:SF13">
    <property type="entry name" value="HTH-TYPE TRANSCRIPTIONAL ACTIVATOR RHAS"/>
    <property type="match status" value="1"/>
</dbReference>
<evidence type="ECO:0000256" key="2">
    <source>
        <dbReference type="ARBA" id="ARBA00023125"/>
    </source>
</evidence>
<proteinExistence type="predicted"/>